<keyword evidence="2" id="KW-1185">Reference proteome</keyword>
<dbReference type="VEuPathDB" id="MicrosporidiaDB:HERIO_1010"/>
<dbReference type="AlphaFoldDB" id="A0A1X0QBG4"/>
<reference evidence="1 2" key="1">
    <citation type="journal article" date="2017" name="Environ. Microbiol.">
        <title>Decay of the glycolytic pathway and adaptation to intranuclear parasitism within Enterocytozoonidae microsporidia.</title>
        <authorList>
            <person name="Wiredu Boakye D."/>
            <person name="Jaroenlak P."/>
            <person name="Prachumwat A."/>
            <person name="Williams T.A."/>
            <person name="Bateman K.S."/>
            <person name="Itsathitphaisarn O."/>
            <person name="Sritunyalucksana K."/>
            <person name="Paszkiewicz K.H."/>
            <person name="Moore K.A."/>
            <person name="Stentiford G.D."/>
            <person name="Williams B.A."/>
        </authorList>
    </citation>
    <scope>NUCLEOTIDE SEQUENCE [LARGE SCALE GENOMIC DNA]</scope>
    <source>
        <strain evidence="1 2">GB1</strain>
    </source>
</reference>
<dbReference type="Proteomes" id="UP000192356">
    <property type="component" value="Unassembled WGS sequence"/>
</dbReference>
<evidence type="ECO:0000313" key="2">
    <source>
        <dbReference type="Proteomes" id="UP000192356"/>
    </source>
</evidence>
<dbReference type="EMBL" id="LVKB01000042">
    <property type="protein sequence ID" value="ORD97088.1"/>
    <property type="molecule type" value="Genomic_DNA"/>
</dbReference>
<protein>
    <submittedName>
        <fullName evidence="1">Uncharacterized protein</fullName>
    </submittedName>
</protein>
<evidence type="ECO:0000313" key="1">
    <source>
        <dbReference type="EMBL" id="ORD97088.1"/>
    </source>
</evidence>
<sequence>MIGKIFNLTNNNENIKKCSEITSNIISNLEVINNVFYKYKENIKNVVGINAMIENIIKGFKNIKEEIDNLGTNEDN</sequence>
<proteinExistence type="predicted"/>
<accession>A0A1X0QBG4</accession>
<name>A0A1X0QBG4_9MICR</name>
<organism evidence="1 2">
    <name type="scientific">Hepatospora eriocheir</name>
    <dbReference type="NCBI Taxonomy" id="1081669"/>
    <lineage>
        <taxon>Eukaryota</taxon>
        <taxon>Fungi</taxon>
        <taxon>Fungi incertae sedis</taxon>
        <taxon>Microsporidia</taxon>
        <taxon>Hepatosporidae</taxon>
        <taxon>Hepatospora</taxon>
    </lineage>
</organism>
<comment type="caution">
    <text evidence="1">The sequence shown here is derived from an EMBL/GenBank/DDBJ whole genome shotgun (WGS) entry which is preliminary data.</text>
</comment>
<gene>
    <name evidence="1" type="ORF">HERIO_1010</name>
</gene>